<sequence length="55" mass="6282">MDLQYFMSNAIKLCGGGCCNLCRRQLLESRSGEKPMSRMIATSHRYPIFLIRVAD</sequence>
<proteinExistence type="predicted"/>
<gene>
    <name evidence="1" type="ordered locus">AALP_Aa1g134300</name>
</gene>
<evidence type="ECO:0000313" key="1">
    <source>
        <dbReference type="EMBL" id="KFK43507.1"/>
    </source>
</evidence>
<protein>
    <submittedName>
        <fullName evidence="1">Uncharacterized protein</fullName>
    </submittedName>
</protein>
<accession>A0A087HN05</accession>
<reference evidence="2" key="1">
    <citation type="journal article" date="2015" name="Nat. Plants">
        <title>Genome expansion of Arabis alpina linked with retrotransposition and reduced symmetric DNA methylation.</title>
        <authorList>
            <person name="Willing E.M."/>
            <person name="Rawat V."/>
            <person name="Mandakova T."/>
            <person name="Maumus F."/>
            <person name="James G.V."/>
            <person name="Nordstroem K.J."/>
            <person name="Becker C."/>
            <person name="Warthmann N."/>
            <person name="Chica C."/>
            <person name="Szarzynska B."/>
            <person name="Zytnicki M."/>
            <person name="Albani M.C."/>
            <person name="Kiefer C."/>
            <person name="Bergonzi S."/>
            <person name="Castaings L."/>
            <person name="Mateos J.L."/>
            <person name="Berns M.C."/>
            <person name="Bujdoso N."/>
            <person name="Piofczyk T."/>
            <person name="de Lorenzo L."/>
            <person name="Barrero-Sicilia C."/>
            <person name="Mateos I."/>
            <person name="Piednoel M."/>
            <person name="Hagmann J."/>
            <person name="Chen-Min-Tao R."/>
            <person name="Iglesias-Fernandez R."/>
            <person name="Schuster S.C."/>
            <person name="Alonso-Blanco C."/>
            <person name="Roudier F."/>
            <person name="Carbonero P."/>
            <person name="Paz-Ares J."/>
            <person name="Davis S.J."/>
            <person name="Pecinka A."/>
            <person name="Quesneville H."/>
            <person name="Colot V."/>
            <person name="Lysak M.A."/>
            <person name="Weigel D."/>
            <person name="Coupland G."/>
            <person name="Schneeberger K."/>
        </authorList>
    </citation>
    <scope>NUCLEOTIDE SEQUENCE [LARGE SCALE GENOMIC DNA]</scope>
    <source>
        <strain evidence="2">cv. Pajares</strain>
    </source>
</reference>
<organism evidence="1 2">
    <name type="scientific">Arabis alpina</name>
    <name type="common">Alpine rock-cress</name>
    <dbReference type="NCBI Taxonomy" id="50452"/>
    <lineage>
        <taxon>Eukaryota</taxon>
        <taxon>Viridiplantae</taxon>
        <taxon>Streptophyta</taxon>
        <taxon>Embryophyta</taxon>
        <taxon>Tracheophyta</taxon>
        <taxon>Spermatophyta</taxon>
        <taxon>Magnoliopsida</taxon>
        <taxon>eudicotyledons</taxon>
        <taxon>Gunneridae</taxon>
        <taxon>Pentapetalae</taxon>
        <taxon>rosids</taxon>
        <taxon>malvids</taxon>
        <taxon>Brassicales</taxon>
        <taxon>Brassicaceae</taxon>
        <taxon>Arabideae</taxon>
        <taxon>Arabis</taxon>
    </lineage>
</organism>
<keyword evidence="2" id="KW-1185">Reference proteome</keyword>
<evidence type="ECO:0000313" key="2">
    <source>
        <dbReference type="Proteomes" id="UP000029120"/>
    </source>
</evidence>
<dbReference type="Gramene" id="KFK43507">
    <property type="protein sequence ID" value="KFK43507"/>
    <property type="gene ID" value="AALP_AA1G134300"/>
</dbReference>
<dbReference type="EMBL" id="CM002869">
    <property type="protein sequence ID" value="KFK43507.1"/>
    <property type="molecule type" value="Genomic_DNA"/>
</dbReference>
<dbReference type="AlphaFoldDB" id="A0A087HN05"/>
<name>A0A087HN05_ARAAL</name>
<dbReference type="Proteomes" id="UP000029120">
    <property type="component" value="Chromosome 1"/>
</dbReference>